<evidence type="ECO:0000313" key="1">
    <source>
        <dbReference type="EMBL" id="MBD0836298.1"/>
    </source>
</evidence>
<protein>
    <submittedName>
        <fullName evidence="1">Uncharacterized protein</fullName>
    </submittedName>
</protein>
<name>A0A8J6QGT3_9FLAO</name>
<evidence type="ECO:0000313" key="2">
    <source>
        <dbReference type="Proteomes" id="UP000602057"/>
    </source>
</evidence>
<organism evidence="1 2">
    <name type="scientific">Aestuariibaculum suncheonense</name>
    <dbReference type="NCBI Taxonomy" id="1028745"/>
    <lineage>
        <taxon>Bacteria</taxon>
        <taxon>Pseudomonadati</taxon>
        <taxon>Bacteroidota</taxon>
        <taxon>Flavobacteriia</taxon>
        <taxon>Flavobacteriales</taxon>
        <taxon>Flavobacteriaceae</taxon>
    </lineage>
</organism>
<reference evidence="1" key="2">
    <citation type="submission" date="2020-09" db="EMBL/GenBank/DDBJ databases">
        <authorList>
            <person name="Wu Z."/>
        </authorList>
    </citation>
    <scope>NUCLEOTIDE SEQUENCE</scope>
    <source>
        <strain evidence="1">SC17</strain>
    </source>
</reference>
<dbReference type="Proteomes" id="UP000602057">
    <property type="component" value="Unassembled WGS sequence"/>
</dbReference>
<dbReference type="EMBL" id="JACVXC010000005">
    <property type="protein sequence ID" value="MBD0836298.1"/>
    <property type="molecule type" value="Genomic_DNA"/>
</dbReference>
<sequence length="77" mass="9557">MNIRLKMGSLVLAYTLVKGGELSVMETRFEAYLERNDVKEENQVIYRTFKKHILRFWMWYTYTFDEKYKYPYLNVKR</sequence>
<accession>A0A8J6QGT3</accession>
<keyword evidence="2" id="KW-1185">Reference proteome</keyword>
<gene>
    <name evidence="1" type="ORF">ICJ84_12705</name>
</gene>
<comment type="caution">
    <text evidence="1">The sequence shown here is derived from an EMBL/GenBank/DDBJ whole genome shotgun (WGS) entry which is preliminary data.</text>
</comment>
<proteinExistence type="predicted"/>
<dbReference type="AlphaFoldDB" id="A0A8J6QGT3"/>
<dbReference type="RefSeq" id="WP_188216796.1">
    <property type="nucleotide sequence ID" value="NZ_BAABGH010000002.1"/>
</dbReference>
<reference evidence="1" key="1">
    <citation type="journal article" date="2013" name="Int. J. Syst. Evol. Microbiol.">
        <title>Aestuariibaculum suncheonense gen. nov., sp. nov., a marine bacterium of the family Flavobacteriaceae isolated from a tidal flat and emended descriptions of the genera Gaetbulibacter and Tamlana.</title>
        <authorList>
            <person name="Jeong S.H."/>
            <person name="Park M.S."/>
            <person name="Jin H.M."/>
            <person name="Lee K."/>
            <person name="Park W."/>
            <person name="Jeon C.O."/>
        </authorList>
    </citation>
    <scope>NUCLEOTIDE SEQUENCE</scope>
    <source>
        <strain evidence="1">SC17</strain>
    </source>
</reference>